<dbReference type="OrthoDB" id="2687876at2759"/>
<organism evidence="1 2">
    <name type="scientific">Clonostachys rhizophaga</name>
    <dbReference type="NCBI Taxonomy" id="160324"/>
    <lineage>
        <taxon>Eukaryota</taxon>
        <taxon>Fungi</taxon>
        <taxon>Dikarya</taxon>
        <taxon>Ascomycota</taxon>
        <taxon>Pezizomycotina</taxon>
        <taxon>Sordariomycetes</taxon>
        <taxon>Hypocreomycetidae</taxon>
        <taxon>Hypocreales</taxon>
        <taxon>Bionectriaceae</taxon>
        <taxon>Clonostachys</taxon>
    </lineage>
</organism>
<proteinExistence type="predicted"/>
<dbReference type="EMBL" id="CABFNQ020000553">
    <property type="protein sequence ID" value="CAH0019344.1"/>
    <property type="molecule type" value="Genomic_DNA"/>
</dbReference>
<reference evidence="1" key="1">
    <citation type="submission" date="2021-10" db="EMBL/GenBank/DDBJ databases">
        <authorList>
            <person name="Piombo E."/>
        </authorList>
    </citation>
    <scope>NUCLEOTIDE SEQUENCE</scope>
</reference>
<comment type="caution">
    <text evidence="1">The sequence shown here is derived from an EMBL/GenBank/DDBJ whole genome shotgun (WGS) entry which is preliminary data.</text>
</comment>
<evidence type="ECO:0008006" key="3">
    <source>
        <dbReference type="Google" id="ProtNLM"/>
    </source>
</evidence>
<dbReference type="AlphaFoldDB" id="A0A9N9YHS8"/>
<dbReference type="Proteomes" id="UP000696573">
    <property type="component" value="Unassembled WGS sequence"/>
</dbReference>
<accession>A0A9N9YHS8</accession>
<evidence type="ECO:0000313" key="2">
    <source>
        <dbReference type="Proteomes" id="UP000696573"/>
    </source>
</evidence>
<gene>
    <name evidence="1" type="ORF">CRHIZ90672A_00012496</name>
</gene>
<name>A0A9N9YHS8_9HYPO</name>
<sequence length="316" mass="35361">MDSHLSDAQLKEFTYEAQFDDHTLDENLAPVEPLPPINCRAGTANIGTLSRLTPECLRIIFNQLNLDAIVNFQSTSHGSLAFVTSLPTYGVISRHARNTIRGARIIGTSHRTTCTELYRKLCQPTCDQCGDEFGGYIYLVTFRRLCLLCVSTHLSFLPLGRQWACRYFGLDSSTVNSLPRLLTLGGRYSPEKEKLQNKQILVDYDAAREAGIARHGSREGMEAYVAAARGRAGRRRGPPDGKAGNPLRFAAVVRLPWYDEASGELEWGFHCRGCEKSEQRSALCRKKFNVASFRRHIQTYGPVQDGEHRKCITATC</sequence>
<keyword evidence="2" id="KW-1185">Reference proteome</keyword>
<protein>
    <recommendedName>
        <fullName evidence="3">F-box domain-containing protein</fullName>
    </recommendedName>
</protein>
<evidence type="ECO:0000313" key="1">
    <source>
        <dbReference type="EMBL" id="CAH0019344.1"/>
    </source>
</evidence>